<accession>A0AAU6PIC5</accession>
<evidence type="ECO:0000313" key="1">
    <source>
        <dbReference type="EMBL" id="WXU00703.1"/>
    </source>
</evidence>
<sequence length="253" mass="28422">MKADFLNSSPKFLSPLIHMALELGVNYKEFDCLIRQAFVDEVKVILEKKNKKPTDASISIASGLPRSCVKELQGKSNKGQKNWISMPARVIAAWVAKGLGDTINYSSKNGKMDFVSLSESVTAEKSPRTILNELVRLGQVQFIDDQVTLTLFEHTSNENNYEALLNDFTDNLAWHTLAGSHLLMNDPKPALLEQAVKVDGIFEESAQDLSRLGKEYWKDISKKMIDKATPISEKEEKEGGKHQLTFGVYCYYD</sequence>
<name>A0AAU6PIC5_9GAMM</name>
<protein>
    <submittedName>
        <fullName evidence="1">Uncharacterized protein</fullName>
    </submittedName>
</protein>
<organism evidence="1">
    <name type="scientific">Catillopecten margaritatus gill symbiont</name>
    <dbReference type="NCBI Taxonomy" id="3083288"/>
    <lineage>
        <taxon>Bacteria</taxon>
        <taxon>Pseudomonadati</taxon>
        <taxon>Pseudomonadota</taxon>
        <taxon>Gammaproteobacteria</taxon>
        <taxon>sulfur-oxidizing symbionts</taxon>
    </lineage>
</organism>
<proteinExistence type="predicted"/>
<reference evidence="1" key="1">
    <citation type="submission" date="2023-10" db="EMBL/GenBank/DDBJ databases">
        <title>The first scallop-associated chemosynthetic bacterial symbiont.</title>
        <authorList>
            <person name="Lin Y.-T."/>
            <person name="Sun J."/>
            <person name="Ip J.C.-H."/>
            <person name="He X."/>
            <person name="Gao Z.-M."/>
            <person name="Perez M."/>
            <person name="Xu T."/>
            <person name="Qian P.-Y."/>
            <person name="Qiu J.-W."/>
        </authorList>
    </citation>
    <scope>NUCLEOTIDE SEQUENCE</scope>
    <source>
        <strain evidence="1">Gill1</strain>
    </source>
</reference>
<dbReference type="EMBL" id="CP138327">
    <property type="protein sequence ID" value="WXU00703.1"/>
    <property type="molecule type" value="Genomic_DNA"/>
</dbReference>
<dbReference type="AlphaFoldDB" id="A0AAU6PIC5"/>
<gene>
    <name evidence="1" type="ORF">Ctma_1432</name>
</gene>